<keyword evidence="2 3" id="KW-0472">Membrane</keyword>
<dbReference type="InterPro" id="IPR004995">
    <property type="entry name" value="Spore_Ger"/>
</dbReference>
<feature type="transmembrane region" description="Helical" evidence="3">
    <location>
        <begin position="444"/>
        <end position="469"/>
    </location>
</feature>
<dbReference type="PIRSF" id="PIRSF005690">
    <property type="entry name" value="GerBA"/>
    <property type="match status" value="1"/>
</dbReference>
<keyword evidence="5" id="KW-1185">Reference proteome</keyword>
<feature type="transmembrane region" description="Helical" evidence="3">
    <location>
        <begin position="321"/>
        <end position="343"/>
    </location>
</feature>
<accession>A0A6V8SHK7</accession>
<evidence type="ECO:0000256" key="3">
    <source>
        <dbReference type="SAM" id="Phobius"/>
    </source>
</evidence>
<evidence type="ECO:0000256" key="1">
    <source>
        <dbReference type="ARBA" id="ARBA00005278"/>
    </source>
</evidence>
<keyword evidence="3" id="KW-1133">Transmembrane helix</keyword>
<dbReference type="InterPro" id="IPR050768">
    <property type="entry name" value="UPF0353/GerABKA_families"/>
</dbReference>
<evidence type="ECO:0008006" key="6">
    <source>
        <dbReference type="Google" id="ProtNLM"/>
    </source>
</evidence>
<gene>
    <name evidence="4" type="ORF">bsdtw1_00673</name>
</gene>
<proteinExistence type="inferred from homology"/>
<feature type="transmembrane region" description="Helical" evidence="3">
    <location>
        <begin position="411"/>
        <end position="432"/>
    </location>
</feature>
<reference evidence="4 5" key="1">
    <citation type="submission" date="2020-07" db="EMBL/GenBank/DDBJ databases">
        <title>A new beta-1,3-glucan-decomposing anaerobic bacterium isolated from anoxic soil subjected to biological soil disinfestation.</title>
        <authorList>
            <person name="Ueki A."/>
            <person name="Tonouchi A."/>
        </authorList>
    </citation>
    <scope>NUCLEOTIDE SEQUENCE [LARGE SCALE GENOMIC DNA]</scope>
    <source>
        <strain evidence="4 5">TW1</strain>
    </source>
</reference>
<evidence type="ECO:0000256" key="2">
    <source>
        <dbReference type="ARBA" id="ARBA00023136"/>
    </source>
</evidence>
<dbReference type="RefSeq" id="WP_183276172.1">
    <property type="nucleotide sequence ID" value="NZ_BLZR01000001.1"/>
</dbReference>
<sequence length="523" mass="58360">MNILKRLLSKFESTNKSSDVSSDNKNYSTTSNNKLSTNLKINMTLIKDTFSDISDITYKDLNINNSIEGTIIFLNNFIDKELVSEDLIRPLIHLNKNQLPANNISIENIHDYIKTNIFLPSIEESESLDLVIDSILSGKVALVVDGLSKALLIELRKLPKRSVSESIIEPVIRGPRDGFTEDIETNITLIRRRLKTPKLKVKNIKIGKLSQTDTAVTYLDGIAEKSLVDDIMNKLSKIEIDAILESGYIEELLQSSKFSVFSEFGYTERPDRLASALLEGHVGIIVDNTPIVLIAPQTFFQAMQSSEDYYQNYIATLLLRFIRYVFLINALLLPSFYIAVLCFHQGMIPRNLLLTIISSRQGVPFPVLVEALLMEGFFEGLREAGIRLPSPAGQTVSIVGALVIGEAAVKAGIVSSSMVIIVSITGISSFIIPRYNLALSIRVLRFGIMILSGTLGLYGLYMGVLCLLIHLARIESFGIPYLAPLAPFTSSSLKDTLMRMPWWGVKKRPSFIQNNNLKRHKVK</sequence>
<dbReference type="PANTHER" id="PTHR22550:SF5">
    <property type="entry name" value="LEUCINE ZIPPER PROTEIN 4"/>
    <property type="match status" value="1"/>
</dbReference>
<dbReference type="Pfam" id="PF03323">
    <property type="entry name" value="GerA"/>
    <property type="match status" value="1"/>
</dbReference>
<dbReference type="GO" id="GO:0009847">
    <property type="term" value="P:spore germination"/>
    <property type="evidence" value="ECO:0007669"/>
    <property type="project" value="InterPro"/>
</dbReference>
<evidence type="ECO:0000313" key="4">
    <source>
        <dbReference type="EMBL" id="GFP74618.1"/>
    </source>
</evidence>
<dbReference type="AlphaFoldDB" id="A0A6V8SHK7"/>
<name>A0A6V8SHK7_9CLOT</name>
<dbReference type="Proteomes" id="UP000580568">
    <property type="component" value="Unassembled WGS sequence"/>
</dbReference>
<dbReference type="PANTHER" id="PTHR22550">
    <property type="entry name" value="SPORE GERMINATION PROTEIN"/>
    <property type="match status" value="1"/>
</dbReference>
<protein>
    <recommendedName>
        <fullName evidence="6">Spore germination protein</fullName>
    </recommendedName>
</protein>
<dbReference type="GO" id="GO:0016020">
    <property type="term" value="C:membrane"/>
    <property type="evidence" value="ECO:0007669"/>
    <property type="project" value="InterPro"/>
</dbReference>
<keyword evidence="3" id="KW-0812">Transmembrane</keyword>
<comment type="similarity">
    <text evidence="1">Belongs to the GerABKA family.</text>
</comment>
<evidence type="ECO:0000313" key="5">
    <source>
        <dbReference type="Proteomes" id="UP000580568"/>
    </source>
</evidence>
<comment type="caution">
    <text evidence="4">The sequence shown here is derived from an EMBL/GenBank/DDBJ whole genome shotgun (WGS) entry which is preliminary data.</text>
</comment>
<organism evidence="4 5">
    <name type="scientific">Clostridium fungisolvens</name>
    <dbReference type="NCBI Taxonomy" id="1604897"/>
    <lineage>
        <taxon>Bacteria</taxon>
        <taxon>Bacillati</taxon>
        <taxon>Bacillota</taxon>
        <taxon>Clostridia</taxon>
        <taxon>Eubacteriales</taxon>
        <taxon>Clostridiaceae</taxon>
        <taxon>Clostridium</taxon>
    </lineage>
</organism>
<dbReference type="EMBL" id="BLZR01000001">
    <property type="protein sequence ID" value="GFP74618.1"/>
    <property type="molecule type" value="Genomic_DNA"/>
</dbReference>